<organism evidence="2 3">
    <name type="scientific">Dreissena polymorpha</name>
    <name type="common">Zebra mussel</name>
    <name type="synonym">Mytilus polymorpha</name>
    <dbReference type="NCBI Taxonomy" id="45954"/>
    <lineage>
        <taxon>Eukaryota</taxon>
        <taxon>Metazoa</taxon>
        <taxon>Spiralia</taxon>
        <taxon>Lophotrochozoa</taxon>
        <taxon>Mollusca</taxon>
        <taxon>Bivalvia</taxon>
        <taxon>Autobranchia</taxon>
        <taxon>Heteroconchia</taxon>
        <taxon>Euheterodonta</taxon>
        <taxon>Imparidentia</taxon>
        <taxon>Neoheterodontei</taxon>
        <taxon>Myida</taxon>
        <taxon>Dreissenoidea</taxon>
        <taxon>Dreissenidae</taxon>
        <taxon>Dreissena</taxon>
    </lineage>
</organism>
<feature type="region of interest" description="Disordered" evidence="1">
    <location>
        <begin position="25"/>
        <end position="46"/>
    </location>
</feature>
<comment type="caution">
    <text evidence="2">The sequence shown here is derived from an EMBL/GenBank/DDBJ whole genome shotgun (WGS) entry which is preliminary data.</text>
</comment>
<sequence length="73" mass="8271">MVYVQICSVHELRQRLCWSLQAGAHKSDAGNPVPHSPVQPATQPDRHLAYTGCPVHVEHPHQRHPHLLQHAHQ</sequence>
<dbReference type="EMBL" id="JAIWYP010000003">
    <property type="protein sequence ID" value="KAH3847574.1"/>
    <property type="molecule type" value="Genomic_DNA"/>
</dbReference>
<reference evidence="2" key="2">
    <citation type="submission" date="2020-11" db="EMBL/GenBank/DDBJ databases">
        <authorList>
            <person name="McCartney M.A."/>
            <person name="Auch B."/>
            <person name="Kono T."/>
            <person name="Mallez S."/>
            <person name="Becker A."/>
            <person name="Gohl D.M."/>
            <person name="Silverstein K.A.T."/>
            <person name="Koren S."/>
            <person name="Bechman K.B."/>
            <person name="Herman A."/>
            <person name="Abrahante J.E."/>
            <person name="Garbe J."/>
        </authorList>
    </citation>
    <scope>NUCLEOTIDE SEQUENCE</scope>
    <source>
        <strain evidence="2">Duluth1</strain>
        <tissue evidence="2">Whole animal</tissue>
    </source>
</reference>
<evidence type="ECO:0000313" key="2">
    <source>
        <dbReference type="EMBL" id="KAH3847574.1"/>
    </source>
</evidence>
<reference evidence="2" key="1">
    <citation type="journal article" date="2019" name="bioRxiv">
        <title>The Genome of the Zebra Mussel, Dreissena polymorpha: A Resource for Invasive Species Research.</title>
        <authorList>
            <person name="McCartney M.A."/>
            <person name="Auch B."/>
            <person name="Kono T."/>
            <person name="Mallez S."/>
            <person name="Zhang Y."/>
            <person name="Obille A."/>
            <person name="Becker A."/>
            <person name="Abrahante J.E."/>
            <person name="Garbe J."/>
            <person name="Badalamenti J.P."/>
            <person name="Herman A."/>
            <person name="Mangelson H."/>
            <person name="Liachko I."/>
            <person name="Sullivan S."/>
            <person name="Sone E.D."/>
            <person name="Koren S."/>
            <person name="Silverstein K.A.T."/>
            <person name="Beckman K.B."/>
            <person name="Gohl D.M."/>
        </authorList>
    </citation>
    <scope>NUCLEOTIDE SEQUENCE</scope>
    <source>
        <strain evidence="2">Duluth1</strain>
        <tissue evidence="2">Whole animal</tissue>
    </source>
</reference>
<proteinExistence type="predicted"/>
<protein>
    <submittedName>
        <fullName evidence="2">Uncharacterized protein</fullName>
    </submittedName>
</protein>
<keyword evidence="3" id="KW-1185">Reference proteome</keyword>
<accession>A0A9D4QXV3</accession>
<dbReference type="Proteomes" id="UP000828390">
    <property type="component" value="Unassembled WGS sequence"/>
</dbReference>
<name>A0A9D4QXV3_DREPO</name>
<evidence type="ECO:0000256" key="1">
    <source>
        <dbReference type="SAM" id="MobiDB-lite"/>
    </source>
</evidence>
<gene>
    <name evidence="2" type="ORF">DPMN_089900</name>
</gene>
<dbReference type="AlphaFoldDB" id="A0A9D4QXV3"/>
<evidence type="ECO:0000313" key="3">
    <source>
        <dbReference type="Proteomes" id="UP000828390"/>
    </source>
</evidence>